<feature type="region of interest" description="Disordered" evidence="1">
    <location>
        <begin position="1"/>
        <end position="51"/>
    </location>
</feature>
<evidence type="ECO:0008006" key="4">
    <source>
        <dbReference type="Google" id="ProtNLM"/>
    </source>
</evidence>
<sequence length="51" mass="6095">MSRNTDANKKAHKKKLDQKKRKVQDAEAERKARLKEINQQFNDKTKPENEE</sequence>
<name>A0ABY8VA26_9FLAO</name>
<protein>
    <recommendedName>
        <fullName evidence="4">DUF4169 family protein</fullName>
    </recommendedName>
</protein>
<proteinExistence type="predicted"/>
<gene>
    <name evidence="2" type="ORF">OBA43_12800</name>
</gene>
<feature type="compositionally biased region" description="Basic residues" evidence="1">
    <location>
        <begin position="10"/>
        <end position="22"/>
    </location>
</feature>
<dbReference type="Proteomes" id="UP001223501">
    <property type="component" value="Chromosome"/>
</dbReference>
<reference evidence="2 3" key="1">
    <citation type="submission" date="2022-09" db="EMBL/GenBank/DDBJ databases">
        <title>Whole genome sequencing analysis of tet(X)-positive Empedobacter falsenii YWS9-3.</title>
        <authorList>
            <person name="Chen C."/>
            <person name="Lv Y.-L."/>
        </authorList>
    </citation>
    <scope>NUCLEOTIDE SEQUENCE [LARGE SCALE GENOMIC DNA]</scope>
    <source>
        <strain evidence="2 3">YWS9-3_T</strain>
    </source>
</reference>
<accession>A0ABY8VA26</accession>
<evidence type="ECO:0000313" key="2">
    <source>
        <dbReference type="EMBL" id="WIH97104.1"/>
    </source>
</evidence>
<evidence type="ECO:0000256" key="1">
    <source>
        <dbReference type="SAM" id="MobiDB-lite"/>
    </source>
</evidence>
<feature type="compositionally biased region" description="Basic and acidic residues" evidence="1">
    <location>
        <begin position="23"/>
        <end position="36"/>
    </location>
</feature>
<keyword evidence="3" id="KW-1185">Reference proteome</keyword>
<evidence type="ECO:0000313" key="3">
    <source>
        <dbReference type="Proteomes" id="UP001223501"/>
    </source>
</evidence>
<dbReference type="EMBL" id="CP106831">
    <property type="protein sequence ID" value="WIH97104.1"/>
    <property type="molecule type" value="Genomic_DNA"/>
</dbReference>
<dbReference type="RefSeq" id="WP_284583379.1">
    <property type="nucleotide sequence ID" value="NZ_CP106831.1"/>
</dbReference>
<organism evidence="2 3">
    <name type="scientific">Empedobacter falsenii</name>
    <dbReference type="NCBI Taxonomy" id="343874"/>
    <lineage>
        <taxon>Bacteria</taxon>
        <taxon>Pseudomonadati</taxon>
        <taxon>Bacteroidota</taxon>
        <taxon>Flavobacteriia</taxon>
        <taxon>Flavobacteriales</taxon>
        <taxon>Weeksellaceae</taxon>
        <taxon>Empedobacter</taxon>
    </lineage>
</organism>